<dbReference type="GO" id="GO:0004341">
    <property type="term" value="F:gluconolactonase activity"/>
    <property type="evidence" value="ECO:0007669"/>
    <property type="project" value="TreeGrafter"/>
</dbReference>
<dbReference type="InterPro" id="IPR011042">
    <property type="entry name" value="6-blade_b-propeller_TolB-like"/>
</dbReference>
<feature type="binding site" evidence="3">
    <location>
        <position position="160"/>
    </location>
    <ligand>
        <name>a divalent metal cation</name>
        <dbReference type="ChEBI" id="CHEBI:60240"/>
    </ligand>
</feature>
<accession>A0A0T6AT97</accession>
<comment type="cofactor">
    <cofactor evidence="3">
        <name>Zn(2+)</name>
        <dbReference type="ChEBI" id="CHEBI:29105"/>
    </cofactor>
    <text evidence="3">Binds 1 divalent metal cation per subunit.</text>
</comment>
<dbReference type="GO" id="GO:0019853">
    <property type="term" value="P:L-ascorbic acid biosynthetic process"/>
    <property type="evidence" value="ECO:0007669"/>
    <property type="project" value="TreeGrafter"/>
</dbReference>
<comment type="caution">
    <text evidence="5">The sequence shown here is derived from an EMBL/GenBank/DDBJ whole genome shotgun (WGS) entry which is preliminary data.</text>
</comment>
<feature type="binding site" evidence="3">
    <location>
        <position position="16"/>
    </location>
    <ligand>
        <name>a divalent metal cation</name>
        <dbReference type="ChEBI" id="CHEBI:60240"/>
    </ligand>
</feature>
<feature type="active site" description="Proton donor/acceptor" evidence="2">
    <location>
        <position position="212"/>
    </location>
</feature>
<protein>
    <recommendedName>
        <fullName evidence="4">SMP-30/Gluconolactonase/LRE-like region domain-containing protein</fullName>
    </recommendedName>
</protein>
<dbReference type="PRINTS" id="PR01790">
    <property type="entry name" value="SMP30FAMILY"/>
</dbReference>
<evidence type="ECO:0000313" key="6">
    <source>
        <dbReference type="Proteomes" id="UP000051574"/>
    </source>
</evidence>
<dbReference type="OrthoDB" id="423498at2759"/>
<comment type="similarity">
    <text evidence="1">Belongs to the SMP-30/CGR1 family.</text>
</comment>
<sequence length="330" mass="36983">MEVRIEALIGGLVLPEAIHWDQDNQNLYFVDTNDRTIYRYTPSTKIYAKAVLGLNNVTVIIPIQSKRDKFLITHGNKLSVITWDGRSDKISGIETLTALDSPENGSYIWCDGKADPQGKFWAGAMIVGTRGGFAEKTGTLYNLEADRRIKRHFNSLTIPNGLTWNHVTKKFYFIDSPTRRIEEFDYDAQNSIITNRTRLFTFDDHDIPGAPDGMTIDTHGNLWVTCFGGGMVIKVDPTKRECLLEQIRLPADQVFKDHTLKSNFFNFNLLNALGQISSLAFGGRNMDELYIATAKIQFGPMPAPQGPENGAIYRITGLGVKGYPGTRVKL</sequence>
<evidence type="ECO:0000256" key="2">
    <source>
        <dbReference type="PIRSR" id="PIRSR605511-1"/>
    </source>
</evidence>
<name>A0A0T6AT97_9SCAR</name>
<feature type="binding site" evidence="3">
    <location>
        <position position="212"/>
    </location>
    <ligand>
        <name>a divalent metal cation</name>
        <dbReference type="ChEBI" id="CHEBI:60240"/>
    </ligand>
</feature>
<dbReference type="InterPro" id="IPR013658">
    <property type="entry name" value="SGL"/>
</dbReference>
<dbReference type="Pfam" id="PF08450">
    <property type="entry name" value="SGL"/>
    <property type="match status" value="1"/>
</dbReference>
<dbReference type="InterPro" id="IPR005511">
    <property type="entry name" value="SMP-30"/>
</dbReference>
<evidence type="ECO:0000256" key="1">
    <source>
        <dbReference type="ARBA" id="ARBA00008853"/>
    </source>
</evidence>
<keyword evidence="6" id="KW-1185">Reference proteome</keyword>
<dbReference type="Proteomes" id="UP000051574">
    <property type="component" value="Unassembled WGS sequence"/>
</dbReference>
<feature type="domain" description="SMP-30/Gluconolactonase/LRE-like region" evidence="4">
    <location>
        <begin position="14"/>
        <end position="254"/>
    </location>
</feature>
<dbReference type="EMBL" id="LJIG01022881">
    <property type="protein sequence ID" value="KRT78246.1"/>
    <property type="molecule type" value="Genomic_DNA"/>
</dbReference>
<dbReference type="SUPFAM" id="SSF63829">
    <property type="entry name" value="Calcium-dependent phosphotriesterase"/>
    <property type="match status" value="1"/>
</dbReference>
<dbReference type="GO" id="GO:0005509">
    <property type="term" value="F:calcium ion binding"/>
    <property type="evidence" value="ECO:0007669"/>
    <property type="project" value="TreeGrafter"/>
</dbReference>
<dbReference type="AlphaFoldDB" id="A0A0T6AT97"/>
<gene>
    <name evidence="5" type="ORF">AMK59_6679</name>
</gene>
<dbReference type="PANTHER" id="PTHR10907">
    <property type="entry name" value="REGUCALCIN"/>
    <property type="match status" value="1"/>
</dbReference>
<dbReference type="PANTHER" id="PTHR10907:SF66">
    <property type="entry name" value="MIP34848P1-RELATED"/>
    <property type="match status" value="1"/>
</dbReference>
<proteinExistence type="inferred from homology"/>
<evidence type="ECO:0000256" key="3">
    <source>
        <dbReference type="PIRSR" id="PIRSR605511-2"/>
    </source>
</evidence>
<organism evidence="5 6">
    <name type="scientific">Oryctes borbonicus</name>
    <dbReference type="NCBI Taxonomy" id="1629725"/>
    <lineage>
        <taxon>Eukaryota</taxon>
        <taxon>Metazoa</taxon>
        <taxon>Ecdysozoa</taxon>
        <taxon>Arthropoda</taxon>
        <taxon>Hexapoda</taxon>
        <taxon>Insecta</taxon>
        <taxon>Pterygota</taxon>
        <taxon>Neoptera</taxon>
        <taxon>Endopterygota</taxon>
        <taxon>Coleoptera</taxon>
        <taxon>Polyphaga</taxon>
        <taxon>Scarabaeiformia</taxon>
        <taxon>Scarabaeidae</taxon>
        <taxon>Dynastinae</taxon>
        <taxon>Oryctes</taxon>
    </lineage>
</organism>
<evidence type="ECO:0000259" key="4">
    <source>
        <dbReference type="Pfam" id="PF08450"/>
    </source>
</evidence>
<evidence type="ECO:0000313" key="5">
    <source>
        <dbReference type="EMBL" id="KRT78246.1"/>
    </source>
</evidence>
<reference evidence="5 6" key="1">
    <citation type="submission" date="2015-09" db="EMBL/GenBank/DDBJ databases">
        <title>Draft genome of the scarab beetle Oryctes borbonicus.</title>
        <authorList>
            <person name="Meyer J.M."/>
            <person name="Markov G.V."/>
            <person name="Baskaran P."/>
            <person name="Herrmann M."/>
            <person name="Sommer R.J."/>
            <person name="Roedelsperger C."/>
        </authorList>
    </citation>
    <scope>NUCLEOTIDE SEQUENCE [LARGE SCALE GENOMIC DNA]</scope>
    <source>
        <strain evidence="5">OB123</strain>
        <tissue evidence="5">Whole animal</tissue>
    </source>
</reference>
<dbReference type="Gene3D" id="2.120.10.30">
    <property type="entry name" value="TolB, C-terminal domain"/>
    <property type="match status" value="2"/>
</dbReference>
<keyword evidence="3" id="KW-0479">Metal-binding</keyword>
<keyword evidence="3" id="KW-0862">Zinc</keyword>